<dbReference type="AlphaFoldDB" id="A0A2V1DCW7"/>
<evidence type="ECO:0000313" key="1">
    <source>
        <dbReference type="EMBL" id="PVH95932.1"/>
    </source>
</evidence>
<reference evidence="1 2" key="1">
    <citation type="journal article" date="2018" name="Sci. Rep.">
        <title>Comparative genomics provides insights into the lifestyle and reveals functional heterogeneity of dark septate endophytic fungi.</title>
        <authorList>
            <person name="Knapp D.G."/>
            <person name="Nemeth J.B."/>
            <person name="Barry K."/>
            <person name="Hainaut M."/>
            <person name="Henrissat B."/>
            <person name="Johnson J."/>
            <person name="Kuo A."/>
            <person name="Lim J.H.P."/>
            <person name="Lipzen A."/>
            <person name="Nolan M."/>
            <person name="Ohm R.A."/>
            <person name="Tamas L."/>
            <person name="Grigoriev I.V."/>
            <person name="Spatafora J.W."/>
            <person name="Nagy L.G."/>
            <person name="Kovacs G.M."/>
        </authorList>
    </citation>
    <scope>NUCLEOTIDE SEQUENCE [LARGE SCALE GENOMIC DNA]</scope>
    <source>
        <strain evidence="1 2">DSE2036</strain>
    </source>
</reference>
<gene>
    <name evidence="1" type="ORF">DM02DRAFT_731511</name>
</gene>
<sequence length="450" mass="50936">MSPSYNCINVTGACSATIMKLFVYFLAFVPFSQAMVRVPFFLQTIFTPQDLLWPSKIPQFILDTDHKWLNANKKWLSGYPNVRSAIRSKESTLWTNPETPEHALPADLLARIHIENNSGSSCFGWKNAVERLKEIIDCPAALQHVRTLHIYIYVHDTEYSTFKENSLPPKELPQLLAEALSQMPNLTTLHWGIPPKSTHLFEAAFTKADIMLPSVKRIIPAAYSEWIVRRCPNLEFLRAGSHSDQAFWNSYSLQLEYYDYFDVTRDARIDLIKAAKGLPLQTITFLATNWMDTLEAMLQATPYITTLNMDGEIRRGDLFDPDPDALKQHLAVLAQFPNLTHLALPTARYLGLSFDGGPSCGNAYFGADGRAYGRQVTQQGAEAVEEAGKMAIEMLPHLKTLSIGGLRANITKNEDGTLVLTWPWTGRMTEYTYEVWPEVRDFTDEYLDGL</sequence>
<name>A0A2V1DCW7_9PLEO</name>
<proteinExistence type="predicted"/>
<evidence type="ECO:0000313" key="2">
    <source>
        <dbReference type="Proteomes" id="UP000244855"/>
    </source>
</evidence>
<keyword evidence="2" id="KW-1185">Reference proteome</keyword>
<dbReference type="Proteomes" id="UP000244855">
    <property type="component" value="Unassembled WGS sequence"/>
</dbReference>
<dbReference type="EMBL" id="KZ805479">
    <property type="protein sequence ID" value="PVH95932.1"/>
    <property type="molecule type" value="Genomic_DNA"/>
</dbReference>
<dbReference type="OrthoDB" id="3636801at2759"/>
<organism evidence="1 2">
    <name type="scientific">Periconia macrospinosa</name>
    <dbReference type="NCBI Taxonomy" id="97972"/>
    <lineage>
        <taxon>Eukaryota</taxon>
        <taxon>Fungi</taxon>
        <taxon>Dikarya</taxon>
        <taxon>Ascomycota</taxon>
        <taxon>Pezizomycotina</taxon>
        <taxon>Dothideomycetes</taxon>
        <taxon>Pleosporomycetidae</taxon>
        <taxon>Pleosporales</taxon>
        <taxon>Massarineae</taxon>
        <taxon>Periconiaceae</taxon>
        <taxon>Periconia</taxon>
    </lineage>
</organism>
<protein>
    <submittedName>
        <fullName evidence="1">Uncharacterized protein</fullName>
    </submittedName>
</protein>
<accession>A0A2V1DCW7</accession>